<gene>
    <name evidence="7" type="ORF">FHS72_002141</name>
</gene>
<dbReference type="EMBL" id="JACIJM010000005">
    <property type="protein sequence ID" value="MBB5722515.1"/>
    <property type="molecule type" value="Genomic_DNA"/>
</dbReference>
<keyword evidence="5" id="KW-0862">Zinc</keyword>
<evidence type="ECO:0000256" key="3">
    <source>
        <dbReference type="ARBA" id="ARBA00022723"/>
    </source>
</evidence>
<dbReference type="PANTHER" id="PTHR43114">
    <property type="entry name" value="ADENINE DEAMINASE"/>
    <property type="match status" value="1"/>
</dbReference>
<dbReference type="InterPro" id="IPR032466">
    <property type="entry name" value="Metal_Hydrolase"/>
</dbReference>
<dbReference type="GO" id="GO:0019239">
    <property type="term" value="F:deaminase activity"/>
    <property type="evidence" value="ECO:0007669"/>
    <property type="project" value="InterPro"/>
</dbReference>
<keyword evidence="4 7" id="KW-0378">Hydrolase</keyword>
<dbReference type="InterPro" id="IPR001365">
    <property type="entry name" value="A_deaminase_dom"/>
</dbReference>
<dbReference type="Gene3D" id="3.20.20.140">
    <property type="entry name" value="Metal-dependent hydrolases"/>
    <property type="match status" value="1"/>
</dbReference>
<proteinExistence type="inferred from homology"/>
<dbReference type="NCBIfam" id="NF006848">
    <property type="entry name" value="PRK09358.1-3"/>
    <property type="match status" value="1"/>
</dbReference>
<evidence type="ECO:0000259" key="6">
    <source>
        <dbReference type="Pfam" id="PF00962"/>
    </source>
</evidence>
<keyword evidence="3" id="KW-0479">Metal-binding</keyword>
<evidence type="ECO:0000256" key="5">
    <source>
        <dbReference type="ARBA" id="ARBA00022833"/>
    </source>
</evidence>
<reference evidence="7 8" key="1">
    <citation type="submission" date="2020-08" db="EMBL/GenBank/DDBJ databases">
        <title>Genomic Encyclopedia of Type Strains, Phase IV (KMG-IV): sequencing the most valuable type-strain genomes for metagenomic binning, comparative biology and taxonomic classification.</title>
        <authorList>
            <person name="Goeker M."/>
        </authorList>
    </citation>
    <scope>NUCLEOTIDE SEQUENCE [LARGE SCALE GENOMIC DNA]</scope>
    <source>
        <strain evidence="7 8">DSM 101064</strain>
    </source>
</reference>
<comment type="cofactor">
    <cofactor evidence="1">
        <name>Zn(2+)</name>
        <dbReference type="ChEBI" id="CHEBI:29105"/>
    </cofactor>
</comment>
<dbReference type="CDD" id="cd01320">
    <property type="entry name" value="ADA"/>
    <property type="match status" value="1"/>
</dbReference>
<protein>
    <submittedName>
        <fullName evidence="7">Adenosine deaminase</fullName>
        <ecNumber evidence="7">3.5.4.4</ecNumber>
    </submittedName>
</protein>
<evidence type="ECO:0000256" key="1">
    <source>
        <dbReference type="ARBA" id="ARBA00001947"/>
    </source>
</evidence>
<evidence type="ECO:0000256" key="4">
    <source>
        <dbReference type="ARBA" id="ARBA00022801"/>
    </source>
</evidence>
<dbReference type="Pfam" id="PF00962">
    <property type="entry name" value="A_deaminase"/>
    <property type="match status" value="1"/>
</dbReference>
<accession>A0A7W9EZT5</accession>
<dbReference type="EC" id="3.5.4.4" evidence="7"/>
<dbReference type="GO" id="GO:0016814">
    <property type="term" value="F:hydrolase activity, acting on carbon-nitrogen (but not peptide) bonds, in cyclic amidines"/>
    <property type="evidence" value="ECO:0007669"/>
    <property type="project" value="UniProtKB-ARBA"/>
</dbReference>
<evidence type="ECO:0000313" key="7">
    <source>
        <dbReference type="EMBL" id="MBB5722515.1"/>
    </source>
</evidence>
<dbReference type="Proteomes" id="UP000535415">
    <property type="component" value="Unassembled WGS sequence"/>
</dbReference>
<feature type="domain" description="Adenosine deaminase" evidence="6">
    <location>
        <begin position="7"/>
        <end position="326"/>
    </location>
</feature>
<dbReference type="PANTHER" id="PTHR43114:SF6">
    <property type="entry name" value="ADENINE DEAMINASE"/>
    <property type="match status" value="1"/>
</dbReference>
<dbReference type="RefSeq" id="WP_183528840.1">
    <property type="nucleotide sequence ID" value="NZ_JACIJM010000005.1"/>
</dbReference>
<evidence type="ECO:0000313" key="8">
    <source>
        <dbReference type="Proteomes" id="UP000535415"/>
    </source>
</evidence>
<keyword evidence="8" id="KW-1185">Reference proteome</keyword>
<comment type="similarity">
    <text evidence="2">Belongs to the metallo-dependent hydrolases superfamily. Adenosine and AMP deaminases family.</text>
</comment>
<dbReference type="InterPro" id="IPR006330">
    <property type="entry name" value="Ado/ade_deaminase"/>
</dbReference>
<comment type="caution">
    <text evidence="7">The sequence shown here is derived from an EMBL/GenBank/DDBJ whole genome shotgun (WGS) entry which is preliminary data.</text>
</comment>
<dbReference type="NCBIfam" id="TIGR01430">
    <property type="entry name" value="aden_deam"/>
    <property type="match status" value="1"/>
</dbReference>
<name>A0A7W9EZT5_9RHOB</name>
<evidence type="ECO:0000256" key="2">
    <source>
        <dbReference type="ARBA" id="ARBA00006676"/>
    </source>
</evidence>
<dbReference type="SUPFAM" id="SSF51556">
    <property type="entry name" value="Metallo-dependent hydrolases"/>
    <property type="match status" value="1"/>
</dbReference>
<organism evidence="7 8">
    <name type="scientific">Yoonia ponticola</name>
    <dbReference type="NCBI Taxonomy" id="1524255"/>
    <lineage>
        <taxon>Bacteria</taxon>
        <taxon>Pseudomonadati</taxon>
        <taxon>Pseudomonadota</taxon>
        <taxon>Alphaproteobacteria</taxon>
        <taxon>Rhodobacterales</taxon>
        <taxon>Paracoccaceae</taxon>
        <taxon>Yoonia</taxon>
    </lineage>
</organism>
<dbReference type="AlphaFoldDB" id="A0A7W9EZT5"/>
<sequence length="331" mass="36418">MTFATMPKVELHLHHEAAAPPSFIRQLAQKKKIDVSDFFDDEGNYSFRDFGHFIQVYDGATAPLTTPEDFRALTYVALEETAKTGVIYAETFLSPDFCGNCDLVAWKEFLAAIKEGADAAEKDFGIVHRAIVTCLRHEGPENAIKAAKCAAETADDYVVGFGMAGAEMMGRPGDFAYSFDMARESGLRLTCHAGEWGGPEMVADTLRDLKVERIGHGINAINDDALVDKLVEDGIVLEVCPGSNVVLKAVSGWDDHPIAKLRDRGVKITVSTDDPPFFHTTMTKEFENLNRVFGWDRPDFDALNTTAIEAAFCDDKTRAAIVKRLEAAKND</sequence>
<dbReference type="GO" id="GO:0046872">
    <property type="term" value="F:metal ion binding"/>
    <property type="evidence" value="ECO:0007669"/>
    <property type="project" value="UniProtKB-KW"/>
</dbReference>